<keyword evidence="2" id="KW-1185">Reference proteome</keyword>
<comment type="caution">
    <text evidence="1">The sequence shown here is derived from an EMBL/GenBank/DDBJ whole genome shotgun (WGS) entry which is preliminary data.</text>
</comment>
<organism evidence="1 2">
    <name type="scientific">Enterobacter agglomerans</name>
    <name type="common">Erwinia herbicola</name>
    <name type="synonym">Pantoea agglomerans</name>
    <dbReference type="NCBI Taxonomy" id="549"/>
    <lineage>
        <taxon>Bacteria</taxon>
        <taxon>Pseudomonadati</taxon>
        <taxon>Pseudomonadota</taxon>
        <taxon>Gammaproteobacteria</taxon>
        <taxon>Enterobacterales</taxon>
        <taxon>Erwiniaceae</taxon>
        <taxon>Pantoea</taxon>
        <taxon>Pantoea agglomerans group</taxon>
    </lineage>
</organism>
<evidence type="ECO:0000313" key="2">
    <source>
        <dbReference type="Proteomes" id="UP000633731"/>
    </source>
</evidence>
<reference evidence="1" key="1">
    <citation type="submission" date="2021-01" db="EMBL/GenBank/DDBJ databases">
        <title>Draft genome of Pantoea agglomerans Eh 335.</title>
        <authorList>
            <person name="Emsley S.A."/>
            <person name="Oline D.K."/>
            <person name="Saw J.H."/>
            <person name="Ushijima B."/>
            <person name="Videau P."/>
            <person name="Koyack M.J."/>
        </authorList>
    </citation>
    <scope>NUCLEOTIDE SEQUENCE</scope>
    <source>
        <strain evidence="1">Eh 335</strain>
    </source>
</reference>
<sequence length="426" mass="46917">MLTIQTALLRLVFILAMVPVFSSQIAQAEAFHLEKVVEISRHGVRPPTPDNTKAMEAGTDRSWPQWLTADGELTGHGYAAAVLKGGYEANGWRQAGLLTSGCPDSKTLYVWASPLQRTKATAKALTDGAFSGCDVTVHSVSGDSDPLFQSDKMGLAPLDEAQARAGIEQAMGGSVQQAEQRAAPEIARLKAAVCQADHPCPIFDHPWSIKRSKDGRFEVEGLATLANMAETFRLAWSENQPSSSVAFGHVHSAADVAKLMPLLTTKYDYINDVPYIAQRGGSILMDQIAKALAPQQVQGGPPDVRWLLYVAHDTNISWLRTMLNFSWQQADYPRGNIPPAGSLVFERWREVHSGKRFIRVYFQAQSLDQIRKLTPLNASRPPLITELTFNGCKITPVGTLCPYQPMLKRIRQHIDPELQTPVSYTQ</sequence>
<proteinExistence type="predicted"/>
<gene>
    <name evidence="1" type="ORF">JJL49_04570</name>
</gene>
<accession>A0ACC5RIH7</accession>
<name>A0ACC5RIH7_ENTAG</name>
<evidence type="ECO:0000313" key="1">
    <source>
        <dbReference type="EMBL" id="MBK4724503.1"/>
    </source>
</evidence>
<dbReference type="EMBL" id="JAEOXF010000002">
    <property type="protein sequence ID" value="MBK4724503.1"/>
    <property type="molecule type" value="Genomic_DNA"/>
</dbReference>
<dbReference type="Proteomes" id="UP000633731">
    <property type="component" value="Unassembled WGS sequence"/>
</dbReference>
<protein>
    <submittedName>
        <fullName evidence="1">Histidine-type phosphatase</fullName>
    </submittedName>
</protein>